<reference evidence="4 5" key="1">
    <citation type="journal article" date="2015" name="Int. J. Syst. Evol. Microbiol.">
        <title>Novibacillus thermophilus gen. nov., sp. nov., a Gram-staining-negative and moderately thermophilic member of the family Thermoactinomycetaceae.</title>
        <authorList>
            <person name="Yang G."/>
            <person name="Chen J."/>
            <person name="Zhou S."/>
        </authorList>
    </citation>
    <scope>NUCLEOTIDE SEQUENCE [LARGE SCALE GENOMIC DNA]</scope>
    <source>
        <strain evidence="4 5">SG-1</strain>
    </source>
</reference>
<keyword evidence="5" id="KW-1185">Reference proteome</keyword>
<dbReference type="InterPro" id="IPR018376">
    <property type="entry name" value="Enoyl-CoA_hyd/isom_CS"/>
</dbReference>
<dbReference type="KEGG" id="ntr:B0W44_03180"/>
<dbReference type="GO" id="GO:0016836">
    <property type="term" value="F:hydro-lyase activity"/>
    <property type="evidence" value="ECO:0007669"/>
    <property type="project" value="UniProtKB-ARBA"/>
</dbReference>
<protein>
    <submittedName>
        <fullName evidence="4">Enoyl-CoA hydratase</fullName>
    </submittedName>
</protein>
<sequence length="258" mass="27654">MNDLVAYRVSHHVAYLEIRHPPANTLSEAALKSLTQAVERVEEDAAVRAAVITGAGKFFVSGADIKEMAQKATEDEGFSFAALGQDLFNRIEGGTKPFIAAINGACFGGGLELAMACHLRYAAKGAKLGQPEINLGLIPGFGGTQRLPRLIGRSAALEMLLTGEAITAEEARNLGLIHRVVSADDLLPAVADLAEQLAQKGRLATKFVLEAVCKGNTLPFEEGLRLEAQNFGRAFASDEKREGVAAFLEKRKPRFHDV</sequence>
<dbReference type="InterPro" id="IPR029045">
    <property type="entry name" value="ClpP/crotonase-like_dom_sf"/>
</dbReference>
<dbReference type="PANTHER" id="PTHR11941:SF175">
    <property type="entry name" value="ENOYL-COA HYDRATASE-RELATED"/>
    <property type="match status" value="1"/>
</dbReference>
<dbReference type="Pfam" id="PF00378">
    <property type="entry name" value="ECH_1"/>
    <property type="match status" value="1"/>
</dbReference>
<evidence type="ECO:0000256" key="1">
    <source>
        <dbReference type="ARBA" id="ARBA00005254"/>
    </source>
</evidence>
<evidence type="ECO:0000256" key="3">
    <source>
        <dbReference type="RuleBase" id="RU003707"/>
    </source>
</evidence>
<dbReference type="STRING" id="1471761.B0W44_03180"/>
<dbReference type="EMBL" id="CP019699">
    <property type="protein sequence ID" value="AQS54923.1"/>
    <property type="molecule type" value="Genomic_DNA"/>
</dbReference>
<dbReference type="Gene3D" id="3.90.226.10">
    <property type="entry name" value="2-enoyl-CoA Hydratase, Chain A, domain 1"/>
    <property type="match status" value="1"/>
</dbReference>
<dbReference type="AlphaFoldDB" id="A0A1U9K4H5"/>
<evidence type="ECO:0000313" key="4">
    <source>
        <dbReference type="EMBL" id="AQS54923.1"/>
    </source>
</evidence>
<proteinExistence type="inferred from homology"/>
<dbReference type="SUPFAM" id="SSF52096">
    <property type="entry name" value="ClpP/crotonase"/>
    <property type="match status" value="1"/>
</dbReference>
<name>A0A1U9K4H5_9BACL</name>
<organism evidence="4 5">
    <name type="scientific">Novibacillus thermophilus</name>
    <dbReference type="NCBI Taxonomy" id="1471761"/>
    <lineage>
        <taxon>Bacteria</taxon>
        <taxon>Bacillati</taxon>
        <taxon>Bacillota</taxon>
        <taxon>Bacilli</taxon>
        <taxon>Bacillales</taxon>
        <taxon>Thermoactinomycetaceae</taxon>
        <taxon>Novibacillus</taxon>
    </lineage>
</organism>
<dbReference type="Proteomes" id="UP000188603">
    <property type="component" value="Chromosome"/>
</dbReference>
<evidence type="ECO:0000313" key="5">
    <source>
        <dbReference type="Proteomes" id="UP000188603"/>
    </source>
</evidence>
<dbReference type="RefSeq" id="WP_077718739.1">
    <property type="nucleotide sequence ID" value="NZ_CP019699.1"/>
</dbReference>
<dbReference type="InterPro" id="IPR001753">
    <property type="entry name" value="Enoyl-CoA_hydra/iso"/>
</dbReference>
<accession>A0A1U9K4H5</accession>
<comment type="similarity">
    <text evidence="1 3">Belongs to the enoyl-CoA hydratase/isomerase family.</text>
</comment>
<dbReference type="NCBIfam" id="NF005803">
    <property type="entry name" value="PRK07658.1"/>
    <property type="match status" value="1"/>
</dbReference>
<dbReference type="PANTHER" id="PTHR11941">
    <property type="entry name" value="ENOYL-COA HYDRATASE-RELATED"/>
    <property type="match status" value="1"/>
</dbReference>
<evidence type="ECO:0000256" key="2">
    <source>
        <dbReference type="ARBA" id="ARBA00023239"/>
    </source>
</evidence>
<gene>
    <name evidence="4" type="ORF">B0W44_03180</name>
</gene>
<dbReference type="FunFam" id="1.10.12.10:FF:000001">
    <property type="entry name" value="Probable enoyl-CoA hydratase, mitochondrial"/>
    <property type="match status" value="1"/>
</dbReference>
<dbReference type="GO" id="GO:0006635">
    <property type="term" value="P:fatty acid beta-oxidation"/>
    <property type="evidence" value="ECO:0007669"/>
    <property type="project" value="TreeGrafter"/>
</dbReference>
<dbReference type="FunFam" id="3.90.226.10:FF:000009">
    <property type="entry name" value="Carnitinyl-CoA dehydratase"/>
    <property type="match status" value="1"/>
</dbReference>
<dbReference type="CDD" id="cd06558">
    <property type="entry name" value="crotonase-like"/>
    <property type="match status" value="1"/>
</dbReference>
<dbReference type="PROSITE" id="PS00166">
    <property type="entry name" value="ENOYL_COA_HYDRATASE"/>
    <property type="match status" value="1"/>
</dbReference>
<keyword evidence="2" id="KW-0456">Lyase</keyword>
<dbReference type="OrthoDB" id="9775794at2"/>